<evidence type="ECO:0000259" key="4">
    <source>
        <dbReference type="PROSITE" id="PS50949"/>
    </source>
</evidence>
<dbReference type="OrthoDB" id="9815017at2"/>
<dbReference type="InterPro" id="IPR036390">
    <property type="entry name" value="WH_DNA-bd_sf"/>
</dbReference>
<dbReference type="AlphaFoldDB" id="A0A1H2U8C7"/>
<dbReference type="GO" id="GO:0003677">
    <property type="term" value="F:DNA binding"/>
    <property type="evidence" value="ECO:0007669"/>
    <property type="project" value="UniProtKB-KW"/>
</dbReference>
<dbReference type="Gene3D" id="3.40.1410.10">
    <property type="entry name" value="Chorismate lyase-like"/>
    <property type="match status" value="1"/>
</dbReference>
<keyword evidence="1" id="KW-0805">Transcription regulation</keyword>
<dbReference type="CDD" id="cd07377">
    <property type="entry name" value="WHTH_GntR"/>
    <property type="match status" value="1"/>
</dbReference>
<organism evidence="5 6">
    <name type="scientific">Marinococcus luteus</name>
    <dbReference type="NCBI Taxonomy" id="1122204"/>
    <lineage>
        <taxon>Bacteria</taxon>
        <taxon>Bacillati</taxon>
        <taxon>Bacillota</taxon>
        <taxon>Bacilli</taxon>
        <taxon>Bacillales</taxon>
        <taxon>Bacillaceae</taxon>
        <taxon>Marinococcus</taxon>
    </lineage>
</organism>
<dbReference type="SMART" id="SM00866">
    <property type="entry name" value="UTRA"/>
    <property type="match status" value="1"/>
</dbReference>
<evidence type="ECO:0000313" key="6">
    <source>
        <dbReference type="Proteomes" id="UP000199488"/>
    </source>
</evidence>
<evidence type="ECO:0000256" key="3">
    <source>
        <dbReference type="ARBA" id="ARBA00023163"/>
    </source>
</evidence>
<dbReference type="SMART" id="SM00345">
    <property type="entry name" value="HTH_GNTR"/>
    <property type="match status" value="1"/>
</dbReference>
<name>A0A1H2U8C7_9BACI</name>
<dbReference type="GO" id="GO:0003700">
    <property type="term" value="F:DNA-binding transcription factor activity"/>
    <property type="evidence" value="ECO:0007669"/>
    <property type="project" value="InterPro"/>
</dbReference>
<evidence type="ECO:0000256" key="2">
    <source>
        <dbReference type="ARBA" id="ARBA00023125"/>
    </source>
</evidence>
<evidence type="ECO:0000313" key="5">
    <source>
        <dbReference type="EMBL" id="SDW52432.1"/>
    </source>
</evidence>
<proteinExistence type="predicted"/>
<sequence>MPHPSIDQSKPEALYLQVKNVLVDRIDRHIWQENNLIPTEQELMKEFDVSRTTIRQAISILVQTGVLERRQGKGTIVKPQKLVGSLGRLKGFAEEVIEKGQIPTSRLIRAEFRDDLYHEKSMLKVGAEEEILLLERIRFADDIPVALERTCWPKDLGELLMNEDLNQAKYYEILERHGIYLKKANESIIAINATIDEADLLGIRAGEALLKMTRLSFGIHDRPIEYTKTRYRSDQYHYDIDLER</sequence>
<dbReference type="PANTHER" id="PTHR44846:SF1">
    <property type="entry name" value="MANNOSYL-D-GLYCERATE TRANSPORT_METABOLISM SYSTEM REPRESSOR MNGR-RELATED"/>
    <property type="match status" value="1"/>
</dbReference>
<dbReference type="InterPro" id="IPR000524">
    <property type="entry name" value="Tscrpt_reg_HTH_GntR"/>
</dbReference>
<keyword evidence="6" id="KW-1185">Reference proteome</keyword>
<gene>
    <name evidence="5" type="ORF">SAMN05421781_1614</name>
</gene>
<feature type="domain" description="HTH gntR-type" evidence="4">
    <location>
        <begin position="12"/>
        <end position="80"/>
    </location>
</feature>
<dbReference type="STRING" id="1122204.SAMN05421781_1614"/>
<protein>
    <submittedName>
        <fullName evidence="5">Transcriptional regulator, GntR family</fullName>
    </submittedName>
</protein>
<dbReference type="SUPFAM" id="SSF46785">
    <property type="entry name" value="Winged helix' DNA-binding domain"/>
    <property type="match status" value="1"/>
</dbReference>
<dbReference type="Pfam" id="PF07702">
    <property type="entry name" value="UTRA"/>
    <property type="match status" value="1"/>
</dbReference>
<dbReference type="FunFam" id="1.10.10.10:FF:000079">
    <property type="entry name" value="GntR family transcriptional regulator"/>
    <property type="match status" value="1"/>
</dbReference>
<dbReference type="InterPro" id="IPR036388">
    <property type="entry name" value="WH-like_DNA-bd_sf"/>
</dbReference>
<dbReference type="InterPro" id="IPR011663">
    <property type="entry name" value="UTRA"/>
</dbReference>
<dbReference type="Pfam" id="PF00392">
    <property type="entry name" value="GntR"/>
    <property type="match status" value="1"/>
</dbReference>
<dbReference type="SUPFAM" id="SSF64288">
    <property type="entry name" value="Chorismate lyase-like"/>
    <property type="match status" value="1"/>
</dbReference>
<dbReference type="PRINTS" id="PR00035">
    <property type="entry name" value="HTHGNTR"/>
</dbReference>
<dbReference type="InterPro" id="IPR050679">
    <property type="entry name" value="Bact_HTH_transcr_reg"/>
</dbReference>
<dbReference type="Proteomes" id="UP000199488">
    <property type="component" value="Unassembled WGS sequence"/>
</dbReference>
<keyword evidence="3" id="KW-0804">Transcription</keyword>
<dbReference type="PANTHER" id="PTHR44846">
    <property type="entry name" value="MANNOSYL-D-GLYCERATE TRANSPORT/METABOLISM SYSTEM REPRESSOR MNGR-RELATED"/>
    <property type="match status" value="1"/>
</dbReference>
<reference evidence="5 6" key="1">
    <citation type="submission" date="2016-10" db="EMBL/GenBank/DDBJ databases">
        <authorList>
            <person name="de Groot N.N."/>
        </authorList>
    </citation>
    <scope>NUCLEOTIDE SEQUENCE [LARGE SCALE GENOMIC DNA]</scope>
    <source>
        <strain evidence="5 6">DSM 23126</strain>
    </source>
</reference>
<dbReference type="RefSeq" id="WP_091613523.1">
    <property type="nucleotide sequence ID" value="NZ_FNNC01000003.1"/>
</dbReference>
<dbReference type="EMBL" id="FNNC01000003">
    <property type="protein sequence ID" value="SDW52432.1"/>
    <property type="molecule type" value="Genomic_DNA"/>
</dbReference>
<dbReference type="PROSITE" id="PS50949">
    <property type="entry name" value="HTH_GNTR"/>
    <property type="match status" value="1"/>
</dbReference>
<keyword evidence="2" id="KW-0238">DNA-binding</keyword>
<dbReference type="GO" id="GO:0045892">
    <property type="term" value="P:negative regulation of DNA-templated transcription"/>
    <property type="evidence" value="ECO:0007669"/>
    <property type="project" value="TreeGrafter"/>
</dbReference>
<dbReference type="Gene3D" id="1.10.10.10">
    <property type="entry name" value="Winged helix-like DNA-binding domain superfamily/Winged helix DNA-binding domain"/>
    <property type="match status" value="1"/>
</dbReference>
<evidence type="ECO:0000256" key="1">
    <source>
        <dbReference type="ARBA" id="ARBA00023015"/>
    </source>
</evidence>
<accession>A0A1H2U8C7</accession>
<dbReference type="InterPro" id="IPR028978">
    <property type="entry name" value="Chorismate_lyase_/UTRA_dom_sf"/>
</dbReference>